<dbReference type="GO" id="GO:0032865">
    <property type="term" value="C:ERMES complex"/>
    <property type="evidence" value="ECO:0007669"/>
    <property type="project" value="UniProtKB-UniRule"/>
</dbReference>
<dbReference type="GO" id="GO:0045040">
    <property type="term" value="P:protein insertion into mitochondrial outer membrane"/>
    <property type="evidence" value="ECO:0007669"/>
    <property type="project" value="UniProtKB-UniRule"/>
</dbReference>
<comment type="subcellular location">
    <subcellularLocation>
        <location evidence="8">Endoplasmic reticulum membrane</location>
        <topology evidence="8">Single-pass type I membrane protein</topology>
    </subcellularLocation>
    <text evidence="8">The ERMES/MDM complex localizes to a few discrete foci (around 10 per single cell), that represent mitochondria-endoplasmic reticulum junctions. These foci are often found next to mtDNA nucleoids.</text>
</comment>
<feature type="transmembrane region" description="Helical" evidence="9">
    <location>
        <begin position="97"/>
        <end position="120"/>
    </location>
</feature>
<dbReference type="EMBL" id="CP048993">
    <property type="protein sequence ID" value="QID80974.1"/>
    <property type="molecule type" value="Genomic_DNA"/>
</dbReference>
<dbReference type="Pfam" id="PF10296">
    <property type="entry name" value="MMM1"/>
    <property type="match status" value="1"/>
</dbReference>
<gene>
    <name evidence="11" type="primary">MMM1_1</name>
    <name evidence="8" type="synonym">MMM1</name>
    <name evidence="11" type="ORF">GRS66_003330</name>
</gene>
<evidence type="ECO:0000256" key="3">
    <source>
        <dbReference type="ARBA" id="ARBA00022824"/>
    </source>
</evidence>
<dbReference type="PROSITE" id="PS51847">
    <property type="entry name" value="SMP"/>
    <property type="match status" value="1"/>
</dbReference>
<evidence type="ECO:0000313" key="12">
    <source>
        <dbReference type="Proteomes" id="UP000501346"/>
    </source>
</evidence>
<evidence type="ECO:0000256" key="2">
    <source>
        <dbReference type="ARBA" id="ARBA00022692"/>
    </source>
</evidence>
<feature type="topological domain" description="Lumenal" evidence="8">
    <location>
        <begin position="1"/>
        <end position="100"/>
    </location>
</feature>
<feature type="topological domain" description="Cytoplasmic" evidence="8">
    <location>
        <begin position="122"/>
        <end position="426"/>
    </location>
</feature>
<dbReference type="AlphaFoldDB" id="A0A6C1DXK8"/>
<comment type="similarity">
    <text evidence="8">Belongs to the MMM1 family.</text>
</comment>
<sequence length="426" mass="48660">MTDSENESTETDSLMTFDDYISKELPEHLQRLIMENLKGSTTNDLKQTSNNSEFNVSKNGSFKGLDDAIQALQMQSVLHPSSLGSLATSSKFSGWSFAQGFFVGQLSIVLLFIFFLKFFIFSDEPSKSKNPKPAASRHRSKFKEYPFISREFLTSLVRKGAKQHYELNEEAENEHLQELALILEKTYYNVDVHPAESLDWFNVLVAQIIQQFRSEAWHRDNILHSLNDFIGRKSPDLPEYLDTIKITELDTGDDFPIFSNCRIQYSPNSGNKKLEAKIDIDLNDHLTLGVETKLLLNYPKPGIAALPINLVVSIVRFQACLTVSLTNAEEFASTSNGSSSENGMEGNSGYFLMFSFSPEYRMEFEIKSLIGSRSKLENIPKIGSVIEYQIKKWFVERCVEPRFQFVRLPSMWPRSKNTREEKPTEL</sequence>
<dbReference type="InterPro" id="IPR019411">
    <property type="entry name" value="MMM1_dom"/>
</dbReference>
<dbReference type="PANTHER" id="PTHR13466:SF0">
    <property type="entry name" value="SMP-LTD DOMAIN-CONTAINING PROTEIN"/>
    <property type="match status" value="1"/>
</dbReference>
<keyword evidence="5" id="KW-0445">Lipid transport</keyword>
<evidence type="ECO:0000313" key="11">
    <source>
        <dbReference type="EMBL" id="QID80974.1"/>
    </source>
</evidence>
<dbReference type="GO" id="GO:0006869">
    <property type="term" value="P:lipid transport"/>
    <property type="evidence" value="ECO:0007669"/>
    <property type="project" value="UniProtKB-KW"/>
</dbReference>
<keyword evidence="6" id="KW-0446">Lipid-binding</keyword>
<keyword evidence="12" id="KW-1185">Reference proteome</keyword>
<evidence type="ECO:0000256" key="5">
    <source>
        <dbReference type="ARBA" id="ARBA00023055"/>
    </source>
</evidence>
<dbReference type="GO" id="GO:0005789">
    <property type="term" value="C:endoplasmic reticulum membrane"/>
    <property type="evidence" value="ECO:0007669"/>
    <property type="project" value="UniProtKB-SubCell"/>
</dbReference>
<comment type="subunit">
    <text evidence="8">Homodimer. Component of the ER-mitochondria encounter structure (ERMES) or MDM complex, composed of MMM1, MDM10, MDM12 and MDM34. A MMM1 homodimer associates with one molecule of MDM12 on each side in a pairwise head-to-tail manner, and the SMP-LTD domains of MMM1 and MDM12 generate a continuous hydrophobic tunnel for phospholipid trafficking.</text>
</comment>
<name>A0A6C1DXK8_SACPS</name>
<keyword evidence="2 8" id="KW-0812">Transmembrane</keyword>
<accession>A0A6C1DXK8</accession>
<evidence type="ECO:0000256" key="9">
    <source>
        <dbReference type="SAM" id="Phobius"/>
    </source>
</evidence>
<evidence type="ECO:0000256" key="4">
    <source>
        <dbReference type="ARBA" id="ARBA00022989"/>
    </source>
</evidence>
<reference evidence="11 12" key="1">
    <citation type="journal article" date="2019" name="BMC Genomics">
        <title>Chromosome level assembly and comparative genome analysis confirm lager-brewing yeasts originated from a single hybridization.</title>
        <authorList>
            <person name="Salazar A.N."/>
            <person name="Gorter de Vries A.R."/>
            <person name="van den Broek M."/>
            <person name="Brouwers N."/>
            <person name="de la Torre Cortes P."/>
            <person name="Kuijpers N.G.A."/>
            <person name="Daran J.G."/>
            <person name="Abeel T."/>
        </authorList>
    </citation>
    <scope>NUCLEOTIDE SEQUENCE [LARGE SCALE GENOMIC DNA]</scope>
    <source>
        <strain evidence="11 12">CBS 1483</strain>
    </source>
</reference>
<dbReference type="SMR" id="A0A6C1DXK8"/>
<dbReference type="InterPro" id="IPR027537">
    <property type="entry name" value="Mmm1"/>
</dbReference>
<evidence type="ECO:0000256" key="7">
    <source>
        <dbReference type="ARBA" id="ARBA00023136"/>
    </source>
</evidence>
<dbReference type="HAMAP" id="MF_03103">
    <property type="entry name" value="Mmm1"/>
    <property type="match status" value="1"/>
</dbReference>
<dbReference type="CDD" id="cd21671">
    <property type="entry name" value="SMP_Mmm1"/>
    <property type="match status" value="1"/>
</dbReference>
<dbReference type="GO" id="GO:0008289">
    <property type="term" value="F:lipid binding"/>
    <property type="evidence" value="ECO:0007669"/>
    <property type="project" value="UniProtKB-KW"/>
</dbReference>
<organism evidence="11 12">
    <name type="scientific">Saccharomyces pastorianus</name>
    <name type="common">Lager yeast</name>
    <name type="synonym">Saccharomyces cerevisiae x Saccharomyces eubayanus</name>
    <dbReference type="NCBI Taxonomy" id="27292"/>
    <lineage>
        <taxon>Eukaryota</taxon>
        <taxon>Fungi</taxon>
        <taxon>Dikarya</taxon>
        <taxon>Ascomycota</taxon>
        <taxon>Saccharomycotina</taxon>
        <taxon>Saccharomycetes</taxon>
        <taxon>Saccharomycetales</taxon>
        <taxon>Saccharomycetaceae</taxon>
        <taxon>Saccharomyces</taxon>
    </lineage>
</organism>
<evidence type="ECO:0000256" key="6">
    <source>
        <dbReference type="ARBA" id="ARBA00023121"/>
    </source>
</evidence>
<proteinExistence type="inferred from homology"/>
<feature type="domain" description="SMP-LTD" evidence="10">
    <location>
        <begin position="194"/>
        <end position="409"/>
    </location>
</feature>
<dbReference type="OrthoDB" id="5599157at2759"/>
<comment type="function">
    <text evidence="8">Component of the ERMES/MDM complex, which serves as a molecular tether to connect the endoplasmic reticulum (ER) and mitochondria. Components of this complex are involved in the control of mitochondrial shape and protein biogenesis, and function in nonvesicular lipid trafficking between the ER and mitochondria. The MDM12-MMM1 subcomplex functions in the major beta-barrel assembly pathway that is responsible for biogenesis of all outer membrane beta-barrel proteins, and acts in a late step after the SAM complex. The MDM10-MDM12-MMM1 subcomplex further acts in the TOM40-specific pathway after the action of the MDM12-MMM1 complex. Essential for establishing and maintaining the structure of mitochondria and maintenance of mtDNA nucleoids.</text>
</comment>
<evidence type="ECO:0000256" key="1">
    <source>
        <dbReference type="ARBA" id="ARBA00022448"/>
    </source>
</evidence>
<keyword evidence="7 8" id="KW-0472">Membrane</keyword>
<dbReference type="InterPro" id="IPR031468">
    <property type="entry name" value="SMP_LBD"/>
</dbReference>
<evidence type="ECO:0000256" key="8">
    <source>
        <dbReference type="HAMAP-Rule" id="MF_03103"/>
    </source>
</evidence>
<evidence type="ECO:0000259" key="10">
    <source>
        <dbReference type="PROSITE" id="PS51847"/>
    </source>
</evidence>
<dbReference type="Proteomes" id="UP000501346">
    <property type="component" value="Chromosome ScXII"/>
</dbReference>
<keyword evidence="1" id="KW-0813">Transport</keyword>
<dbReference type="PANTHER" id="PTHR13466">
    <property type="entry name" value="TEX2 PROTEIN-RELATED"/>
    <property type="match status" value="1"/>
</dbReference>
<protein>
    <submittedName>
        <fullName evidence="11">ERMES complex subunit mmm1</fullName>
    </submittedName>
</protein>
<keyword evidence="3 8" id="KW-0256">Endoplasmic reticulum</keyword>
<keyword evidence="4 8" id="KW-1133">Transmembrane helix</keyword>